<dbReference type="PROSITE" id="PS51257">
    <property type="entry name" value="PROKAR_LIPOPROTEIN"/>
    <property type="match status" value="1"/>
</dbReference>
<sequence>MKLSITFVLTMMLACQSQTKNSSKTENTPEKVAEVAQTIETVIQAQHENTQGVDNVAAAT</sequence>
<feature type="non-terminal residue" evidence="1">
    <location>
        <position position="60"/>
    </location>
</feature>
<gene>
    <name evidence="1" type="ORF">METZ01_LOCUS491581</name>
</gene>
<proteinExistence type="predicted"/>
<dbReference type="EMBL" id="UINC01213794">
    <property type="protein sequence ID" value="SVE38727.1"/>
    <property type="molecule type" value="Genomic_DNA"/>
</dbReference>
<accession>A0A383D2E3</accession>
<organism evidence="1">
    <name type="scientific">marine metagenome</name>
    <dbReference type="NCBI Taxonomy" id="408172"/>
    <lineage>
        <taxon>unclassified sequences</taxon>
        <taxon>metagenomes</taxon>
        <taxon>ecological metagenomes</taxon>
    </lineage>
</organism>
<reference evidence="1" key="1">
    <citation type="submission" date="2018-05" db="EMBL/GenBank/DDBJ databases">
        <authorList>
            <person name="Lanie J.A."/>
            <person name="Ng W.-L."/>
            <person name="Kazmierczak K.M."/>
            <person name="Andrzejewski T.M."/>
            <person name="Davidsen T.M."/>
            <person name="Wayne K.J."/>
            <person name="Tettelin H."/>
            <person name="Glass J.I."/>
            <person name="Rusch D."/>
            <person name="Podicherti R."/>
            <person name="Tsui H.-C.T."/>
            <person name="Winkler M.E."/>
        </authorList>
    </citation>
    <scope>NUCLEOTIDE SEQUENCE</scope>
</reference>
<name>A0A383D2E3_9ZZZZ</name>
<evidence type="ECO:0000313" key="1">
    <source>
        <dbReference type="EMBL" id="SVE38727.1"/>
    </source>
</evidence>
<protein>
    <submittedName>
        <fullName evidence="1">Uncharacterized protein</fullName>
    </submittedName>
</protein>
<dbReference type="AlphaFoldDB" id="A0A383D2E3"/>